<dbReference type="PANTHER" id="PTHR36838:SF3">
    <property type="entry name" value="TRANSPORTER AUXIN EFFLUX CARRIER EC FAMILY"/>
    <property type="match status" value="1"/>
</dbReference>
<dbReference type="Proteomes" id="UP001198701">
    <property type="component" value="Unassembled WGS sequence"/>
</dbReference>
<keyword evidence="6 8" id="KW-1133">Transmembrane helix</keyword>
<feature type="transmembrane region" description="Helical" evidence="8">
    <location>
        <begin position="86"/>
        <end position="107"/>
    </location>
</feature>
<evidence type="ECO:0000256" key="8">
    <source>
        <dbReference type="SAM" id="Phobius"/>
    </source>
</evidence>
<keyword evidence="5 8" id="KW-0812">Transmembrane</keyword>
<evidence type="ECO:0000256" key="1">
    <source>
        <dbReference type="ARBA" id="ARBA00004651"/>
    </source>
</evidence>
<name>A0ABS8IUX1_9BURK</name>
<feature type="transmembrane region" description="Helical" evidence="8">
    <location>
        <begin position="113"/>
        <end position="133"/>
    </location>
</feature>
<dbReference type="EMBL" id="JAJHPV010000014">
    <property type="protein sequence ID" value="MCC6072246.1"/>
    <property type="molecule type" value="Genomic_DNA"/>
</dbReference>
<feature type="transmembrane region" description="Helical" evidence="8">
    <location>
        <begin position="238"/>
        <end position="258"/>
    </location>
</feature>
<keyword evidence="10" id="KW-1185">Reference proteome</keyword>
<comment type="subcellular location">
    <subcellularLocation>
        <location evidence="1">Cell membrane</location>
        <topology evidence="1">Multi-pass membrane protein</topology>
    </subcellularLocation>
</comment>
<evidence type="ECO:0000256" key="3">
    <source>
        <dbReference type="ARBA" id="ARBA00022448"/>
    </source>
</evidence>
<dbReference type="Gene3D" id="1.20.1530.20">
    <property type="match status" value="1"/>
</dbReference>
<feature type="transmembrane region" description="Helical" evidence="8">
    <location>
        <begin position="145"/>
        <end position="166"/>
    </location>
</feature>
<sequence>MPLFLLAAGGWALARTGYLAPGWPEGAAALTVKLLLPALLLNGAYHSALPDALPWRPLAAFYLPLVSLFLLLAFSGRDQARSASRALAATYSNNAFVGIPVLVQVFGEDSLRHAFPVIAFHSLAGFSLYYIMARRGRQGAGMLRSLRAAALNPIVASLFLGFALNLSGLALPQPITRLLAMLADAALPCALLVLGASLAGLRWQRIAETATIATAKLAVLPLLVLVLGFYVFGLAPDAVAVLVVLSACPVGVNAALVVRAEGQDPGAASSSILLSSIACMATLPAWLWLLQRL</sequence>
<accession>A0ABS8IUX1</accession>
<feature type="transmembrane region" description="Helical" evidence="8">
    <location>
        <begin position="53"/>
        <end position="74"/>
    </location>
</feature>
<organism evidence="9 10">
    <name type="scientific">Massilia agrisoli</name>
    <dbReference type="NCBI Taxonomy" id="2892444"/>
    <lineage>
        <taxon>Bacteria</taxon>
        <taxon>Pseudomonadati</taxon>
        <taxon>Pseudomonadota</taxon>
        <taxon>Betaproteobacteria</taxon>
        <taxon>Burkholderiales</taxon>
        <taxon>Oxalobacteraceae</taxon>
        <taxon>Telluria group</taxon>
        <taxon>Massilia</taxon>
    </lineage>
</organism>
<evidence type="ECO:0000256" key="6">
    <source>
        <dbReference type="ARBA" id="ARBA00022989"/>
    </source>
</evidence>
<protein>
    <submittedName>
        <fullName evidence="9">AEC family transporter</fullName>
    </submittedName>
</protein>
<keyword evidence="3" id="KW-0813">Transport</keyword>
<evidence type="ECO:0000313" key="9">
    <source>
        <dbReference type="EMBL" id="MCC6072246.1"/>
    </source>
</evidence>
<dbReference type="InterPro" id="IPR004776">
    <property type="entry name" value="Mem_transp_PIN-like"/>
</dbReference>
<evidence type="ECO:0000256" key="4">
    <source>
        <dbReference type="ARBA" id="ARBA00022475"/>
    </source>
</evidence>
<evidence type="ECO:0000256" key="7">
    <source>
        <dbReference type="ARBA" id="ARBA00023136"/>
    </source>
</evidence>
<dbReference type="RefSeq" id="WP_229433136.1">
    <property type="nucleotide sequence ID" value="NZ_JAJHPV010000014.1"/>
</dbReference>
<comment type="caution">
    <text evidence="9">The sequence shown here is derived from an EMBL/GenBank/DDBJ whole genome shotgun (WGS) entry which is preliminary data.</text>
</comment>
<evidence type="ECO:0000256" key="5">
    <source>
        <dbReference type="ARBA" id="ARBA00022692"/>
    </source>
</evidence>
<dbReference type="InterPro" id="IPR038770">
    <property type="entry name" value="Na+/solute_symporter_sf"/>
</dbReference>
<feature type="transmembrane region" description="Helical" evidence="8">
    <location>
        <begin position="270"/>
        <end position="289"/>
    </location>
</feature>
<dbReference type="Pfam" id="PF03547">
    <property type="entry name" value="Mem_trans"/>
    <property type="match status" value="1"/>
</dbReference>
<dbReference type="PANTHER" id="PTHR36838">
    <property type="entry name" value="AUXIN EFFLUX CARRIER FAMILY PROTEIN"/>
    <property type="match status" value="1"/>
</dbReference>
<comment type="similarity">
    <text evidence="2">Belongs to the auxin efflux carrier (TC 2.A.69) family.</text>
</comment>
<keyword evidence="4" id="KW-1003">Cell membrane</keyword>
<reference evidence="9 10" key="1">
    <citation type="submission" date="2021-11" db="EMBL/GenBank/DDBJ databases">
        <authorList>
            <person name="Huq M.A."/>
        </authorList>
    </citation>
    <scope>NUCLEOTIDE SEQUENCE [LARGE SCALE GENOMIC DNA]</scope>
    <source>
        <strain evidence="9 10">MAHUQ-52</strain>
    </source>
</reference>
<proteinExistence type="inferred from homology"/>
<evidence type="ECO:0000313" key="10">
    <source>
        <dbReference type="Proteomes" id="UP001198701"/>
    </source>
</evidence>
<evidence type="ECO:0000256" key="2">
    <source>
        <dbReference type="ARBA" id="ARBA00010145"/>
    </source>
</evidence>
<keyword evidence="7 8" id="KW-0472">Membrane</keyword>
<feature type="transmembrane region" description="Helical" evidence="8">
    <location>
        <begin position="213"/>
        <end position="232"/>
    </location>
</feature>
<feature type="transmembrane region" description="Helical" evidence="8">
    <location>
        <begin position="178"/>
        <end position="201"/>
    </location>
</feature>
<gene>
    <name evidence="9" type="ORF">LMJ30_14945</name>
</gene>